<sequence length="295" mass="30676">MASTAGWAVVGVPSSAAAHSRGLEKAPAALRAAGLLDALRAAGVDVRDDGDLPTATWRAHRGPGEPNDVGRVIDGLRGVRHRVGAVLARGERALVLGGECTVALGVVDAVAERHPDVALVYVDGGQDLQLPPDHPDEPVLDSMGVAHLLDLPGTWGPLAAVDHRRPLLTADRLVYLGYSDDEEDVHGLVPAVRIPAAQVLADPEDAARRALMAVGGTPFVLHLDVDVLDYLTLPVADVPTYGRGLVPATLDRLLRALAAEPSLRAMTCVEVNPDHADEAGLRGVVRLLAGALAAG</sequence>
<keyword evidence="6" id="KW-1185">Reference proteome</keyword>
<dbReference type="InterPro" id="IPR023696">
    <property type="entry name" value="Ureohydrolase_dom_sf"/>
</dbReference>
<gene>
    <name evidence="5" type="ORF">FHX71_002808</name>
</gene>
<dbReference type="Proteomes" id="UP000540568">
    <property type="component" value="Unassembled WGS sequence"/>
</dbReference>
<reference evidence="5 6" key="1">
    <citation type="submission" date="2020-07" db="EMBL/GenBank/DDBJ databases">
        <title>Sequencing the genomes of 1000 actinobacteria strains.</title>
        <authorList>
            <person name="Klenk H.-P."/>
        </authorList>
    </citation>
    <scope>NUCLEOTIDE SEQUENCE [LARGE SCALE GENOMIC DNA]</scope>
    <source>
        <strain evidence="5 6">DSM 44121</strain>
    </source>
</reference>
<proteinExistence type="inferred from homology"/>
<name>A0A7W3J9N0_9MICO</name>
<dbReference type="PROSITE" id="PS51409">
    <property type="entry name" value="ARGINASE_2"/>
    <property type="match status" value="1"/>
</dbReference>
<evidence type="ECO:0000256" key="3">
    <source>
        <dbReference type="ARBA" id="ARBA00023211"/>
    </source>
</evidence>
<evidence type="ECO:0000256" key="1">
    <source>
        <dbReference type="ARBA" id="ARBA00022723"/>
    </source>
</evidence>
<dbReference type="Gene3D" id="3.40.800.10">
    <property type="entry name" value="Ureohydrolase domain"/>
    <property type="match status" value="1"/>
</dbReference>
<dbReference type="EMBL" id="JACGWV010000001">
    <property type="protein sequence ID" value="MBA8808866.1"/>
    <property type="molecule type" value="Genomic_DNA"/>
</dbReference>
<comment type="similarity">
    <text evidence="4">Belongs to the arginase family.</text>
</comment>
<accession>A0A7W3J9N0</accession>
<dbReference type="AlphaFoldDB" id="A0A7W3J9N0"/>
<keyword evidence="3" id="KW-0464">Manganese</keyword>
<evidence type="ECO:0000256" key="2">
    <source>
        <dbReference type="ARBA" id="ARBA00022801"/>
    </source>
</evidence>
<keyword evidence="2 5" id="KW-0378">Hydrolase</keyword>
<keyword evidence="1" id="KW-0479">Metal-binding</keyword>
<dbReference type="SUPFAM" id="SSF52768">
    <property type="entry name" value="Arginase/deacetylase"/>
    <property type="match status" value="1"/>
</dbReference>
<dbReference type="InterPro" id="IPR006035">
    <property type="entry name" value="Ureohydrolase"/>
</dbReference>
<dbReference type="RefSeq" id="WP_182617233.1">
    <property type="nucleotide sequence ID" value="NZ_BAAATF010000003.1"/>
</dbReference>
<dbReference type="GO" id="GO:0030145">
    <property type="term" value="F:manganese ion binding"/>
    <property type="evidence" value="ECO:0007669"/>
    <property type="project" value="TreeGrafter"/>
</dbReference>
<evidence type="ECO:0000313" key="6">
    <source>
        <dbReference type="Proteomes" id="UP000540568"/>
    </source>
</evidence>
<organism evidence="5 6">
    <name type="scientific">Promicromonospora sukumoe</name>
    <dbReference type="NCBI Taxonomy" id="88382"/>
    <lineage>
        <taxon>Bacteria</taxon>
        <taxon>Bacillati</taxon>
        <taxon>Actinomycetota</taxon>
        <taxon>Actinomycetes</taxon>
        <taxon>Micrococcales</taxon>
        <taxon>Promicromonosporaceae</taxon>
        <taxon>Promicromonospora</taxon>
    </lineage>
</organism>
<protein>
    <submittedName>
        <fullName evidence="5">Arginase</fullName>
        <ecNumber evidence="5">3.5.3.1</ecNumber>
    </submittedName>
</protein>
<dbReference type="GO" id="GO:0004053">
    <property type="term" value="F:arginase activity"/>
    <property type="evidence" value="ECO:0007669"/>
    <property type="project" value="UniProtKB-EC"/>
</dbReference>
<evidence type="ECO:0000256" key="4">
    <source>
        <dbReference type="PROSITE-ProRule" id="PRU00742"/>
    </source>
</evidence>
<dbReference type="PANTHER" id="PTHR43782:SF3">
    <property type="entry name" value="ARGINASE"/>
    <property type="match status" value="1"/>
</dbReference>
<comment type="caution">
    <text evidence="5">The sequence shown here is derived from an EMBL/GenBank/DDBJ whole genome shotgun (WGS) entry which is preliminary data.</text>
</comment>
<evidence type="ECO:0000313" key="5">
    <source>
        <dbReference type="EMBL" id="MBA8808866.1"/>
    </source>
</evidence>
<dbReference type="Pfam" id="PF00491">
    <property type="entry name" value="Arginase"/>
    <property type="match status" value="1"/>
</dbReference>
<dbReference type="GO" id="GO:0005829">
    <property type="term" value="C:cytosol"/>
    <property type="evidence" value="ECO:0007669"/>
    <property type="project" value="TreeGrafter"/>
</dbReference>
<dbReference type="EC" id="3.5.3.1" evidence="5"/>
<dbReference type="PANTHER" id="PTHR43782">
    <property type="entry name" value="ARGINASE"/>
    <property type="match status" value="1"/>
</dbReference>